<dbReference type="PANTHER" id="PTHR43881:SF1">
    <property type="entry name" value="GAMMA-GLUTAMYLTRANSPEPTIDASE (AFU_ORTHOLOGUE AFUA_4G13580)"/>
    <property type="match status" value="1"/>
</dbReference>
<reference evidence="2" key="1">
    <citation type="journal article" date="2014" name="Int. J. Syst. Evol. Microbiol.">
        <title>Complete genome sequence of Corynebacterium casei LMG S-19264T (=DSM 44701T), isolated from a smear-ripened cheese.</title>
        <authorList>
            <consortium name="US DOE Joint Genome Institute (JGI-PGF)"/>
            <person name="Walter F."/>
            <person name="Albersmeier A."/>
            <person name="Kalinowski J."/>
            <person name="Ruckert C."/>
        </authorList>
    </citation>
    <scope>NUCLEOTIDE SEQUENCE</scope>
    <source>
        <strain evidence="2">CGMCC 4.7368</strain>
    </source>
</reference>
<dbReference type="InterPro" id="IPR043137">
    <property type="entry name" value="GGT_ssub_C"/>
</dbReference>
<evidence type="ECO:0000313" key="3">
    <source>
        <dbReference type="Proteomes" id="UP000646523"/>
    </source>
</evidence>
<dbReference type="Gene3D" id="2.60.450.20">
    <property type="match status" value="1"/>
</dbReference>
<dbReference type="Proteomes" id="UP000646523">
    <property type="component" value="Unassembled WGS sequence"/>
</dbReference>
<dbReference type="SUPFAM" id="SSF56235">
    <property type="entry name" value="N-terminal nucleophile aminohydrolases (Ntn hydrolases)"/>
    <property type="match status" value="1"/>
</dbReference>
<dbReference type="EMBL" id="BMNH01000004">
    <property type="protein sequence ID" value="GGO66033.1"/>
    <property type="molecule type" value="Genomic_DNA"/>
</dbReference>
<dbReference type="InterPro" id="IPR052896">
    <property type="entry name" value="GGT-like_enzyme"/>
</dbReference>
<dbReference type="Gene3D" id="3.60.20.40">
    <property type="match status" value="1"/>
</dbReference>
<organism evidence="2 3">
    <name type="scientific">Nonomuraea cavernae</name>
    <dbReference type="NCBI Taxonomy" id="2045107"/>
    <lineage>
        <taxon>Bacteria</taxon>
        <taxon>Bacillati</taxon>
        <taxon>Actinomycetota</taxon>
        <taxon>Actinomycetes</taxon>
        <taxon>Streptosporangiales</taxon>
        <taxon>Streptosporangiaceae</taxon>
        <taxon>Nonomuraea</taxon>
    </lineage>
</organism>
<keyword evidence="3" id="KW-1185">Reference proteome</keyword>
<dbReference type="RefSeq" id="WP_189123653.1">
    <property type="nucleotide sequence ID" value="NZ_BMNH01000004.1"/>
</dbReference>
<protein>
    <recommendedName>
        <fullName evidence="4">Gamma-glutamyltransferase</fullName>
    </recommendedName>
</protein>
<sequence length="681" mass="71376">MFTTRPELTGDFGMVAGTHWLAAATGMSVLERGGNAFDAAVTAGFVLQVAEPHLNGPGGEVPILLWSEEEQRVAVVCGQGVAPSAATIERFAGLGLDVVPGTGLLAATVPGAFGGWMLMLERWGSWRLADVLAPAIHYAERGVPVLERISATIEQVRDLFTADWPTSAATWLPGGQVPVPGTSLANPVLAATYRRLVAEAQAASGTREGQIAAARDAFYQGFVAEAIADFSARTAWRDSSGEVHGGLLTGDDLAGWTASVEEPVTFDYHGHTVCKTGPWGQGPVFLQQLALLSGFDLGGMGHLSADYVHTVVESAKLAFADREAWYGDTDVPLADLLSEPYNAGRRALVGAEASTELRPGSPGGRIPRLPAPPPATNAPGVPGAVAGVGEPTVGRGVAQQDISPDAKRIISPDGAQRDMPPDGAQRVMPPDGAERIVSPDGAQRVMPPDGAERIASPGGAEQVVSAGGAEQVVSPDGAEQVVSPDGAVRGDTCHVDVVDRHGNMVSATPSGGWLQSSPTIPELGFCLGTRAQMFWLQEGLPASLRPGARPRTTLSPSFALRDGRPWLAFGTPGGDQQDQWSLNLFLALVHGGLNLQEAIDAPMFHSEHFPSSFFPRESRPGVMHIEDRVGAAVVAELRRRGHEVEVRDSWSLGRLSAVARDGVFLKAAANPRGAQGYAAGR</sequence>
<feature type="region of interest" description="Disordered" evidence="1">
    <location>
        <begin position="352"/>
        <end position="427"/>
    </location>
</feature>
<evidence type="ECO:0000313" key="2">
    <source>
        <dbReference type="EMBL" id="GGO66033.1"/>
    </source>
</evidence>
<feature type="compositionally biased region" description="Basic and acidic residues" evidence="1">
    <location>
        <begin position="404"/>
        <end position="420"/>
    </location>
</feature>
<dbReference type="AlphaFoldDB" id="A0A918DH02"/>
<dbReference type="InterPro" id="IPR043138">
    <property type="entry name" value="GGT_lsub"/>
</dbReference>
<comment type="caution">
    <text evidence="2">The sequence shown here is derived from an EMBL/GenBank/DDBJ whole genome shotgun (WGS) entry which is preliminary data.</text>
</comment>
<name>A0A918DH02_9ACTN</name>
<gene>
    <name evidence="2" type="ORF">GCM10012289_19070</name>
</gene>
<reference evidence="2" key="2">
    <citation type="submission" date="2020-09" db="EMBL/GenBank/DDBJ databases">
        <authorList>
            <person name="Sun Q."/>
            <person name="Zhou Y."/>
        </authorList>
    </citation>
    <scope>NUCLEOTIDE SEQUENCE</scope>
    <source>
        <strain evidence="2">CGMCC 4.7368</strain>
    </source>
</reference>
<dbReference type="Pfam" id="PF01019">
    <property type="entry name" value="G_glu_transpept"/>
    <property type="match status" value="2"/>
</dbReference>
<dbReference type="PANTHER" id="PTHR43881">
    <property type="entry name" value="GAMMA-GLUTAMYLTRANSPEPTIDASE (AFU_ORTHOLOGUE AFUA_4G13580)"/>
    <property type="match status" value="1"/>
</dbReference>
<dbReference type="InterPro" id="IPR029055">
    <property type="entry name" value="Ntn_hydrolases_N"/>
</dbReference>
<dbReference type="PRINTS" id="PR01210">
    <property type="entry name" value="GGTRANSPTASE"/>
</dbReference>
<dbReference type="Gene3D" id="1.10.246.130">
    <property type="match status" value="1"/>
</dbReference>
<feature type="compositionally biased region" description="Low complexity" evidence="1">
    <location>
        <begin position="377"/>
        <end position="394"/>
    </location>
</feature>
<proteinExistence type="predicted"/>
<accession>A0A918DH02</accession>
<dbReference type="InterPro" id="IPR047002">
    <property type="entry name" value="Tcp10_C_sf"/>
</dbReference>
<evidence type="ECO:0008006" key="4">
    <source>
        <dbReference type="Google" id="ProtNLM"/>
    </source>
</evidence>
<evidence type="ECO:0000256" key="1">
    <source>
        <dbReference type="SAM" id="MobiDB-lite"/>
    </source>
</evidence>